<name>A0A0U1NTA6_9BACI</name>
<feature type="transmembrane region" description="Helical" evidence="8">
    <location>
        <begin position="12"/>
        <end position="30"/>
    </location>
</feature>
<dbReference type="PANTHER" id="PTHR34975:SF2">
    <property type="entry name" value="SPORE GERMINATION PROTEIN A2"/>
    <property type="match status" value="1"/>
</dbReference>
<evidence type="ECO:0000256" key="7">
    <source>
        <dbReference type="ARBA" id="ARBA00023136"/>
    </source>
</evidence>
<evidence type="ECO:0000313" key="9">
    <source>
        <dbReference type="EMBL" id="CRK81276.1"/>
    </source>
</evidence>
<dbReference type="EMBL" id="CVRB01000001">
    <property type="protein sequence ID" value="CRK81276.1"/>
    <property type="molecule type" value="Genomic_DNA"/>
</dbReference>
<evidence type="ECO:0000256" key="1">
    <source>
        <dbReference type="ARBA" id="ARBA00004141"/>
    </source>
</evidence>
<dbReference type="RefSeq" id="WP_090632068.1">
    <property type="nucleotide sequence ID" value="NZ_CVRB01000001.1"/>
</dbReference>
<proteinExistence type="inferred from homology"/>
<keyword evidence="3" id="KW-0813">Transport</keyword>
<dbReference type="AlphaFoldDB" id="A0A0U1NTA6"/>
<dbReference type="Pfam" id="PF03845">
    <property type="entry name" value="Spore_permease"/>
    <property type="match status" value="1"/>
</dbReference>
<organism evidence="9 10">
    <name type="scientific">Neobacillus massiliamazoniensis</name>
    <dbReference type="NCBI Taxonomy" id="1499688"/>
    <lineage>
        <taxon>Bacteria</taxon>
        <taxon>Bacillati</taxon>
        <taxon>Bacillota</taxon>
        <taxon>Bacilli</taxon>
        <taxon>Bacillales</taxon>
        <taxon>Bacillaceae</taxon>
        <taxon>Neobacillus</taxon>
    </lineage>
</organism>
<dbReference type="NCBIfam" id="TIGR00912">
    <property type="entry name" value="2A0309"/>
    <property type="match status" value="1"/>
</dbReference>
<comment type="similarity">
    <text evidence="2">Belongs to the amino acid-polyamine-organocation (APC) superfamily. Spore germination protein (SGP) (TC 2.A.3.9) family.</text>
</comment>
<reference evidence="10" key="1">
    <citation type="submission" date="2015-05" db="EMBL/GenBank/DDBJ databases">
        <authorList>
            <person name="Urmite Genomes"/>
        </authorList>
    </citation>
    <scope>NUCLEOTIDE SEQUENCE [LARGE SCALE GENOMIC DNA]</scope>
    <source>
        <strain evidence="10">LF1</strain>
    </source>
</reference>
<comment type="subcellular location">
    <subcellularLocation>
        <location evidence="1">Membrane</location>
        <topology evidence="1">Multi-pass membrane protein</topology>
    </subcellularLocation>
</comment>
<dbReference type="PANTHER" id="PTHR34975">
    <property type="entry name" value="SPORE GERMINATION PROTEIN A2"/>
    <property type="match status" value="1"/>
</dbReference>
<protein>
    <submittedName>
        <fullName evidence="9">Putative spore germination protein</fullName>
    </submittedName>
</protein>
<evidence type="ECO:0000256" key="6">
    <source>
        <dbReference type="ARBA" id="ARBA00022989"/>
    </source>
</evidence>
<evidence type="ECO:0000256" key="8">
    <source>
        <dbReference type="SAM" id="Phobius"/>
    </source>
</evidence>
<evidence type="ECO:0000256" key="5">
    <source>
        <dbReference type="ARBA" id="ARBA00022692"/>
    </source>
</evidence>
<dbReference type="STRING" id="1499688.BN000_01176"/>
<sequence length="372" mass="40931">MENVRISGKQLFSLIILFELGTAIVVPLGLTVKQDAWITILLGLVGGSGLFLFYGLLSRLYPGILLTSYTKQILGKYIGSFISFFYILFFIYGAARDLRDGGEFLQTSMYDQTPLFALNALMIIAIGYVLYNGLEVLARTGEIYIIIIILLGLIGSLLIICSGLIDLKNLHPMLAKGWYPVITAAYPRMFMFPFGETICFTMILANLAKPQFGIKIGISAMVLSGMILCLISLVEITVLGADIASRTAFPLLTTISKVNIAQFLQRLDIIVVIALIMGDFFKVAVFFYAAVIGATDLFNMKNHKDLVIPIGIVILFSSIMIASNFSQHLVIGDFSLKSIFILFSLVIPILLLVVALIRKRISSRHSSPNSTV</sequence>
<feature type="transmembrane region" description="Helical" evidence="8">
    <location>
        <begin position="77"/>
        <end position="95"/>
    </location>
</feature>
<evidence type="ECO:0000256" key="2">
    <source>
        <dbReference type="ARBA" id="ARBA00007998"/>
    </source>
</evidence>
<evidence type="ECO:0000256" key="4">
    <source>
        <dbReference type="ARBA" id="ARBA00022544"/>
    </source>
</evidence>
<evidence type="ECO:0000313" key="10">
    <source>
        <dbReference type="Proteomes" id="UP000199087"/>
    </source>
</evidence>
<dbReference type="GO" id="GO:0009847">
    <property type="term" value="P:spore germination"/>
    <property type="evidence" value="ECO:0007669"/>
    <property type="project" value="InterPro"/>
</dbReference>
<keyword evidence="4" id="KW-0309">Germination</keyword>
<feature type="transmembrane region" description="Helical" evidence="8">
    <location>
        <begin position="338"/>
        <end position="357"/>
    </location>
</feature>
<keyword evidence="5 8" id="KW-0812">Transmembrane</keyword>
<dbReference type="GO" id="GO:0016020">
    <property type="term" value="C:membrane"/>
    <property type="evidence" value="ECO:0007669"/>
    <property type="project" value="UniProtKB-SubCell"/>
</dbReference>
<feature type="transmembrane region" description="Helical" evidence="8">
    <location>
        <begin position="143"/>
        <end position="165"/>
    </location>
</feature>
<dbReference type="Proteomes" id="UP000199087">
    <property type="component" value="Unassembled WGS sequence"/>
</dbReference>
<dbReference type="OrthoDB" id="1891864at2"/>
<accession>A0A0U1NTA6</accession>
<feature type="transmembrane region" description="Helical" evidence="8">
    <location>
        <begin position="115"/>
        <end position="131"/>
    </location>
</feature>
<feature type="transmembrane region" description="Helical" evidence="8">
    <location>
        <begin position="220"/>
        <end position="241"/>
    </location>
</feature>
<feature type="transmembrane region" description="Helical" evidence="8">
    <location>
        <begin position="269"/>
        <end position="294"/>
    </location>
</feature>
<dbReference type="InterPro" id="IPR004761">
    <property type="entry name" value="Spore_GerAB"/>
</dbReference>
<keyword evidence="6 8" id="KW-1133">Transmembrane helix</keyword>
<keyword evidence="7 8" id="KW-0472">Membrane</keyword>
<gene>
    <name evidence="9" type="ORF">BN000_01176</name>
</gene>
<feature type="transmembrane region" description="Helical" evidence="8">
    <location>
        <begin position="185"/>
        <end position="208"/>
    </location>
</feature>
<evidence type="ECO:0000256" key="3">
    <source>
        <dbReference type="ARBA" id="ARBA00022448"/>
    </source>
</evidence>
<feature type="transmembrane region" description="Helical" evidence="8">
    <location>
        <begin position="36"/>
        <end position="57"/>
    </location>
</feature>
<keyword evidence="10" id="KW-1185">Reference proteome</keyword>
<feature type="transmembrane region" description="Helical" evidence="8">
    <location>
        <begin position="306"/>
        <end position="326"/>
    </location>
</feature>